<dbReference type="Proteomes" id="UP001177898">
    <property type="component" value="Unassembled WGS sequence"/>
</dbReference>
<evidence type="ECO:0000313" key="2">
    <source>
        <dbReference type="Proteomes" id="UP001177898"/>
    </source>
</evidence>
<gene>
    <name evidence="1" type="ORF">RAQ16_01390</name>
</gene>
<dbReference type="EMBL" id="JAVCYS010000002">
    <property type="protein sequence ID" value="MDQ1851056.1"/>
    <property type="molecule type" value="Genomic_DNA"/>
</dbReference>
<keyword evidence="2" id="KW-1185">Reference proteome</keyword>
<name>A0ABU0V2A3_9BACI</name>
<evidence type="ECO:0000313" key="1">
    <source>
        <dbReference type="EMBL" id="MDQ1851056.1"/>
    </source>
</evidence>
<protein>
    <submittedName>
        <fullName evidence="1">AimR family lysis-lysogeny pheromone receptor</fullName>
    </submittedName>
</protein>
<organism evidence="1 2">
    <name type="scientific">Bacillus stercoris</name>
    <dbReference type="NCBI Taxonomy" id="2054641"/>
    <lineage>
        <taxon>Bacteria</taxon>
        <taxon>Bacillati</taxon>
        <taxon>Bacillota</taxon>
        <taxon>Bacilli</taxon>
        <taxon>Bacillales</taxon>
        <taxon>Bacillaceae</taxon>
        <taxon>Bacillus</taxon>
    </lineage>
</organism>
<proteinExistence type="predicted"/>
<accession>A0ABU0V2A3</accession>
<dbReference type="InterPro" id="IPR011990">
    <property type="entry name" value="TPR-like_helical_dom_sf"/>
</dbReference>
<sequence length="383" mass="44743">MKLKQMIKNECEKDNQLAARLAKMAGYEKVNGFYKFVNTPEKEMENIEGLINIVKSLFPDNEKQLLSEYFLELDPNKKCARQSVEYADINQWDDLTDEIIINLCNSKNSTSQEWGKVYSIHRKLNTRELSITEAIRETGKCKIKTPEMLFFSNAMLMYGYLSIGEFGLMKSTSMLLDFDELPQGYIKDLYTSRVSLLKANISFNENKLQEAREYCLDAIEKNSIDRICFFAYLTIGNSLIFESYDRAKHSYIKGKQYAKNSVQEEMMDGALCFLANFWNKENKWVNFTSQDTKYLQLKAYYYINQEELMKAKTILDDLSKREQDDNELGFYFYYRGLISLDNSDFYKSIAHFKKSEDKYSLQLPLVQLEKLGADLDLLSLISL</sequence>
<reference evidence="1" key="1">
    <citation type="submission" date="2023-08" db="EMBL/GenBank/DDBJ databases">
        <title>Functional annotation and safety assessment of Bacillus stercoris.</title>
        <authorList>
            <person name="Pandit N.T."/>
            <person name="Ahir S.V."/>
            <person name="Chauhan D.A."/>
            <person name="Bose A."/>
            <person name="Dunlap C."/>
            <person name="Doshi J.A."/>
        </authorList>
    </citation>
    <scope>NUCLEOTIDE SEQUENCE</scope>
    <source>
        <strain evidence="1">ZBMF30</strain>
    </source>
</reference>
<dbReference type="InterPro" id="IPR047705">
    <property type="entry name" value="AimR-like"/>
</dbReference>
<dbReference type="SUPFAM" id="SSF48452">
    <property type="entry name" value="TPR-like"/>
    <property type="match status" value="1"/>
</dbReference>
<comment type="caution">
    <text evidence="1">The sequence shown here is derived from an EMBL/GenBank/DDBJ whole genome shotgun (WGS) entry which is preliminary data.</text>
</comment>
<dbReference type="NCBIfam" id="NF038310">
    <property type="entry name" value="lysogeny_AimR"/>
    <property type="match status" value="1"/>
</dbReference>
<keyword evidence="1" id="KW-0675">Receptor</keyword>
<dbReference type="RefSeq" id="WP_283933480.1">
    <property type="nucleotide sequence ID" value="NZ_JAVCYS010000002.1"/>
</dbReference>
<dbReference type="Pfam" id="PF22871">
    <property type="entry name" value="AimR"/>
    <property type="match status" value="1"/>
</dbReference>